<feature type="coiled-coil region" evidence="1">
    <location>
        <begin position="196"/>
        <end position="244"/>
    </location>
</feature>
<keyword evidence="3" id="KW-0812">Transmembrane</keyword>
<dbReference type="OrthoDB" id="6321851at2"/>
<proteinExistence type="predicted"/>
<dbReference type="Gene3D" id="1.10.287.1490">
    <property type="match status" value="1"/>
</dbReference>
<organism evidence="4 5">
    <name type="scientific">Alteromonas sediminis</name>
    <dbReference type="NCBI Taxonomy" id="2259342"/>
    <lineage>
        <taxon>Bacteria</taxon>
        <taxon>Pseudomonadati</taxon>
        <taxon>Pseudomonadota</taxon>
        <taxon>Gammaproteobacteria</taxon>
        <taxon>Alteromonadales</taxon>
        <taxon>Alteromonadaceae</taxon>
        <taxon>Alteromonas/Salinimonas group</taxon>
        <taxon>Alteromonas</taxon>
    </lineage>
</organism>
<feature type="compositionally biased region" description="Basic and acidic residues" evidence="2">
    <location>
        <begin position="1"/>
        <end position="25"/>
    </location>
</feature>
<evidence type="ECO:0000256" key="1">
    <source>
        <dbReference type="SAM" id="Coils"/>
    </source>
</evidence>
<gene>
    <name evidence="4" type="ORF">DRW07_04625</name>
</gene>
<reference evidence="4 5" key="1">
    <citation type="submission" date="2018-11" db="EMBL/GenBank/DDBJ databases">
        <authorList>
            <person name="Ye M.-Q."/>
            <person name="Du Z.-J."/>
        </authorList>
    </citation>
    <scope>NUCLEOTIDE SEQUENCE [LARGE SCALE GENOMIC DNA]</scope>
    <source>
        <strain evidence="4 5">U0105</strain>
    </source>
</reference>
<sequence>MANTPKNDDFPTIRLDDEDRRDYQQKKHAGTGTPAQHSQVGSASQSKGGFPVVATFSLLIALGASGAAYYLYDLSLKQAATNQAAEARIADLERRLSATGEEMGESTVALQVKVTELSEKTTELWDQMDKLWASAWRRNQKEIADLTARVGNVQNNLQESINQVSRNTNSQQTKLGAIETQLSGIADEMLALNVQIEQSLGDRQSFEQQNKNLQDQLSVIEQRNAALSGRITQLENEMKSMATKLVSQPASVPAAGSPTQ</sequence>
<keyword evidence="3" id="KW-0472">Membrane</keyword>
<evidence type="ECO:0000313" key="4">
    <source>
        <dbReference type="EMBL" id="RPJ68685.1"/>
    </source>
</evidence>
<dbReference type="EMBL" id="RPOK01000001">
    <property type="protein sequence ID" value="RPJ68685.1"/>
    <property type="molecule type" value="Genomic_DNA"/>
</dbReference>
<evidence type="ECO:0000256" key="2">
    <source>
        <dbReference type="SAM" id="MobiDB-lite"/>
    </source>
</evidence>
<dbReference type="RefSeq" id="WP_124026686.1">
    <property type="nucleotide sequence ID" value="NZ_JBHRSN010000005.1"/>
</dbReference>
<feature type="transmembrane region" description="Helical" evidence="3">
    <location>
        <begin position="50"/>
        <end position="72"/>
    </location>
</feature>
<keyword evidence="3" id="KW-1133">Transmembrane helix</keyword>
<dbReference type="AlphaFoldDB" id="A0A3N5YFB2"/>
<comment type="caution">
    <text evidence="4">The sequence shown here is derived from an EMBL/GenBank/DDBJ whole genome shotgun (WGS) entry which is preliminary data.</text>
</comment>
<protein>
    <submittedName>
        <fullName evidence="4">Uncharacterized protein</fullName>
    </submittedName>
</protein>
<dbReference type="SUPFAM" id="SSF57997">
    <property type="entry name" value="Tropomyosin"/>
    <property type="match status" value="1"/>
</dbReference>
<dbReference type="Proteomes" id="UP000275281">
    <property type="component" value="Unassembled WGS sequence"/>
</dbReference>
<evidence type="ECO:0000256" key="3">
    <source>
        <dbReference type="SAM" id="Phobius"/>
    </source>
</evidence>
<accession>A0A3N5YFB2</accession>
<name>A0A3N5YFB2_9ALTE</name>
<keyword evidence="1" id="KW-0175">Coiled coil</keyword>
<evidence type="ECO:0000313" key="5">
    <source>
        <dbReference type="Proteomes" id="UP000275281"/>
    </source>
</evidence>
<keyword evidence="5" id="KW-1185">Reference proteome</keyword>
<feature type="compositionally biased region" description="Polar residues" evidence="2">
    <location>
        <begin position="33"/>
        <end position="44"/>
    </location>
</feature>
<feature type="region of interest" description="Disordered" evidence="2">
    <location>
        <begin position="1"/>
        <end position="44"/>
    </location>
</feature>